<dbReference type="RefSeq" id="XP_065659468.1">
    <property type="nucleotide sequence ID" value="XM_065803396.1"/>
</dbReference>
<feature type="region of interest" description="Disordered" evidence="3">
    <location>
        <begin position="109"/>
        <end position="154"/>
    </location>
</feature>
<feature type="compositionally biased region" description="Basic and acidic residues" evidence="3">
    <location>
        <begin position="137"/>
        <end position="153"/>
    </location>
</feature>
<keyword evidence="4" id="KW-1133">Transmembrane helix</keyword>
<dbReference type="InterPro" id="IPR050958">
    <property type="entry name" value="Cell_Adh-Cytoskel_Orgn"/>
</dbReference>
<feature type="domain" description="Ig-like" evidence="5">
    <location>
        <begin position="160"/>
        <end position="233"/>
    </location>
</feature>
<keyword evidence="4" id="KW-0472">Membrane</keyword>
<organism evidence="6 7">
    <name type="scientific">Hydra vulgaris</name>
    <name type="common">Hydra</name>
    <name type="synonym">Hydra attenuata</name>
    <dbReference type="NCBI Taxonomy" id="6087"/>
    <lineage>
        <taxon>Eukaryota</taxon>
        <taxon>Metazoa</taxon>
        <taxon>Cnidaria</taxon>
        <taxon>Hydrozoa</taxon>
        <taxon>Hydroidolina</taxon>
        <taxon>Anthoathecata</taxon>
        <taxon>Aplanulata</taxon>
        <taxon>Hydridae</taxon>
        <taxon>Hydra</taxon>
    </lineage>
</organism>
<proteinExistence type="predicted"/>
<keyword evidence="4" id="KW-0812">Transmembrane</keyword>
<dbReference type="InterPro" id="IPR006571">
    <property type="entry name" value="TLDc_dom"/>
</dbReference>
<feature type="domain" description="Ig-like" evidence="5">
    <location>
        <begin position="360"/>
        <end position="423"/>
    </location>
</feature>
<dbReference type="PROSITE" id="PS50835">
    <property type="entry name" value="IG_LIKE"/>
    <property type="match status" value="3"/>
</dbReference>
<dbReference type="Pfam" id="PF07679">
    <property type="entry name" value="I-set"/>
    <property type="match status" value="1"/>
</dbReference>
<evidence type="ECO:0000259" key="5">
    <source>
        <dbReference type="PROSITE" id="PS50835"/>
    </source>
</evidence>
<protein>
    <submittedName>
        <fullName evidence="7">Uncharacterized protein LOC100209150 isoform X2</fullName>
    </submittedName>
</protein>
<dbReference type="Pfam" id="PF13927">
    <property type="entry name" value="Ig_3"/>
    <property type="match status" value="1"/>
</dbReference>
<dbReference type="Proteomes" id="UP001652625">
    <property type="component" value="Chromosome 08"/>
</dbReference>
<gene>
    <name evidence="7" type="primary">LOC100209150</name>
</gene>
<dbReference type="Gene3D" id="2.60.40.10">
    <property type="entry name" value="Immunoglobulins"/>
    <property type="match status" value="2"/>
</dbReference>
<evidence type="ECO:0000313" key="6">
    <source>
        <dbReference type="Proteomes" id="UP001652625"/>
    </source>
</evidence>
<dbReference type="PANTHER" id="PTHR45080:SF8">
    <property type="entry name" value="IG-LIKE DOMAIN-CONTAINING PROTEIN"/>
    <property type="match status" value="1"/>
</dbReference>
<evidence type="ECO:0000256" key="1">
    <source>
        <dbReference type="ARBA" id="ARBA00022729"/>
    </source>
</evidence>
<dbReference type="GeneID" id="100209150"/>
<sequence length="597" mass="67113">MSYGNFILIFVLGFLLVLNVVLVIRDRENSNEILKLKSAQSDIQNELGSHRNRLRRDLSADEDAVALVIKNEINRSILDKISALLPEALKSIPSGTWCQYDTKNLTENANNETSNSYAQPMNNEGDSKKLAKCKNGKKGDPGPRGPKGDRGEKGFSLIEPQLKQADLDKTVLISENKTLMCKFFGNPIPSIDWVLKGTNYEIKNVVFESSSEVISYLTVSNVNFKNHGNVSCRGKSILGQIEMTGLLNVHIKPSVSLSSTIIYVYLASNATFPKCNVVSNPTSKILWKKGFGQLPTARSIQSGFGDFTIIDVHVEDEGFYVCSAVNYLGSDTGIVQLKTKPLKIAYGPPPELVVFSYPHTLWCGAFGRTNQMSGSWRSLAAGKTLYFSESKNPSFYNISLQVTESGIYSCEFTDGISTAERVSVVRNFTLQSNMITNMTATKKMYDFLKKVNAPINEWNRCMQLSQMVYYNSDSVWSYFQPCYSKRNTLLIVRLMGYESYIFGGFTETPWSNVQYSSSNKTFVFTTYPDNELKIKDLGNTKLCSKYSRYGRIFPCFGFEQFTFEESPYDNSVKVKSLFLLGSMTPVGIREMEVFYFN</sequence>
<dbReference type="SMART" id="SM00408">
    <property type="entry name" value="IGc2"/>
    <property type="match status" value="2"/>
</dbReference>
<evidence type="ECO:0000313" key="7">
    <source>
        <dbReference type="RefSeq" id="XP_065659468.1"/>
    </source>
</evidence>
<evidence type="ECO:0000256" key="4">
    <source>
        <dbReference type="SAM" id="Phobius"/>
    </source>
</evidence>
<evidence type="ECO:0000256" key="3">
    <source>
        <dbReference type="SAM" id="MobiDB-lite"/>
    </source>
</evidence>
<feature type="compositionally biased region" description="Polar residues" evidence="3">
    <location>
        <begin position="109"/>
        <end position="124"/>
    </location>
</feature>
<name>A0ABM4CCT5_HYDVU</name>
<dbReference type="SMART" id="SM00409">
    <property type="entry name" value="IG"/>
    <property type="match status" value="3"/>
</dbReference>
<dbReference type="PANTHER" id="PTHR45080">
    <property type="entry name" value="CONTACTIN 5"/>
    <property type="match status" value="1"/>
</dbReference>
<accession>A0ABM4CCT5</accession>
<dbReference type="InterPro" id="IPR003598">
    <property type="entry name" value="Ig_sub2"/>
</dbReference>
<dbReference type="InterPro" id="IPR013783">
    <property type="entry name" value="Ig-like_fold"/>
</dbReference>
<dbReference type="InterPro" id="IPR036179">
    <property type="entry name" value="Ig-like_dom_sf"/>
</dbReference>
<keyword evidence="2" id="KW-1015">Disulfide bond</keyword>
<dbReference type="InterPro" id="IPR003599">
    <property type="entry name" value="Ig_sub"/>
</dbReference>
<dbReference type="InterPro" id="IPR007110">
    <property type="entry name" value="Ig-like_dom"/>
</dbReference>
<feature type="domain" description="Ig-like" evidence="5">
    <location>
        <begin position="253"/>
        <end position="340"/>
    </location>
</feature>
<keyword evidence="6" id="KW-1185">Reference proteome</keyword>
<dbReference type="InterPro" id="IPR013098">
    <property type="entry name" value="Ig_I-set"/>
</dbReference>
<dbReference type="SUPFAM" id="SSF48726">
    <property type="entry name" value="Immunoglobulin"/>
    <property type="match status" value="3"/>
</dbReference>
<feature type="transmembrane region" description="Helical" evidence="4">
    <location>
        <begin position="6"/>
        <end position="24"/>
    </location>
</feature>
<evidence type="ECO:0000256" key="2">
    <source>
        <dbReference type="ARBA" id="ARBA00023157"/>
    </source>
</evidence>
<keyword evidence="1" id="KW-0732">Signal</keyword>
<dbReference type="Pfam" id="PF07534">
    <property type="entry name" value="TLD"/>
    <property type="match status" value="1"/>
</dbReference>
<reference evidence="7" key="1">
    <citation type="submission" date="2025-08" db="UniProtKB">
        <authorList>
            <consortium name="RefSeq"/>
        </authorList>
    </citation>
    <scope>IDENTIFICATION</scope>
</reference>